<dbReference type="FunFam" id="3.40.50.720:FF:000084">
    <property type="entry name" value="Short-chain dehydrogenase reductase"/>
    <property type="match status" value="1"/>
</dbReference>
<dbReference type="Gene3D" id="3.40.50.720">
    <property type="entry name" value="NAD(P)-binding Rossmann-like Domain"/>
    <property type="match status" value="1"/>
</dbReference>
<dbReference type="Proteomes" id="UP000321577">
    <property type="component" value="Unassembled WGS sequence"/>
</dbReference>
<protein>
    <submittedName>
        <fullName evidence="4">NAD(P)-dependent oxidoreductase</fullName>
    </submittedName>
</protein>
<accession>A0A512MDA7</accession>
<organism evidence="4 5">
    <name type="scientific">Brevifollis gellanilyticus</name>
    <dbReference type="NCBI Taxonomy" id="748831"/>
    <lineage>
        <taxon>Bacteria</taxon>
        <taxon>Pseudomonadati</taxon>
        <taxon>Verrucomicrobiota</taxon>
        <taxon>Verrucomicrobiia</taxon>
        <taxon>Verrucomicrobiales</taxon>
        <taxon>Verrucomicrobiaceae</taxon>
    </lineage>
</organism>
<keyword evidence="5" id="KW-1185">Reference proteome</keyword>
<dbReference type="InterPro" id="IPR002347">
    <property type="entry name" value="SDR_fam"/>
</dbReference>
<gene>
    <name evidence="4" type="ORF">BGE01nite_40100</name>
</gene>
<dbReference type="PROSITE" id="PS00061">
    <property type="entry name" value="ADH_SHORT"/>
    <property type="match status" value="1"/>
</dbReference>
<dbReference type="OrthoDB" id="9803333at2"/>
<dbReference type="AlphaFoldDB" id="A0A512MDA7"/>
<evidence type="ECO:0000256" key="3">
    <source>
        <dbReference type="SAM" id="MobiDB-lite"/>
    </source>
</evidence>
<comment type="caution">
    <text evidence="4">The sequence shown here is derived from an EMBL/GenBank/DDBJ whole genome shotgun (WGS) entry which is preliminary data.</text>
</comment>
<reference evidence="4 5" key="1">
    <citation type="submission" date="2019-07" db="EMBL/GenBank/DDBJ databases">
        <title>Whole genome shotgun sequence of Brevifollis gellanilyticus NBRC 108608.</title>
        <authorList>
            <person name="Hosoyama A."/>
            <person name="Uohara A."/>
            <person name="Ohji S."/>
            <person name="Ichikawa N."/>
        </authorList>
    </citation>
    <scope>NUCLEOTIDE SEQUENCE [LARGE SCALE GENOMIC DNA]</scope>
    <source>
        <strain evidence="4 5">NBRC 108608</strain>
    </source>
</reference>
<dbReference type="Pfam" id="PF13561">
    <property type="entry name" value="adh_short_C2"/>
    <property type="match status" value="1"/>
</dbReference>
<name>A0A512MDA7_9BACT</name>
<dbReference type="PANTHER" id="PTHR48107:SF16">
    <property type="entry name" value="NADPH-DEPENDENT ALDEHYDE REDUCTASE 1, CHLOROPLASTIC"/>
    <property type="match status" value="1"/>
</dbReference>
<dbReference type="RefSeq" id="WP_146852943.1">
    <property type="nucleotide sequence ID" value="NZ_BKAG01000034.1"/>
</dbReference>
<dbReference type="SUPFAM" id="SSF51735">
    <property type="entry name" value="NAD(P)-binding Rossmann-fold domains"/>
    <property type="match status" value="1"/>
</dbReference>
<dbReference type="InterPro" id="IPR020904">
    <property type="entry name" value="Sc_DH/Rdtase_CS"/>
</dbReference>
<dbReference type="PANTHER" id="PTHR48107">
    <property type="entry name" value="NADPH-DEPENDENT ALDEHYDE REDUCTASE-LIKE PROTEIN, CHLOROPLASTIC-RELATED"/>
    <property type="match status" value="1"/>
</dbReference>
<keyword evidence="2" id="KW-0560">Oxidoreductase</keyword>
<evidence type="ECO:0000256" key="1">
    <source>
        <dbReference type="ARBA" id="ARBA00006484"/>
    </source>
</evidence>
<sequence>MSLLVDPRSLYRKPPYAAPVQEPPGTEEEMDPAADHGEDSYVGNKLLEGRRALITGGDSGIGRAIAIAFAREGADVAISYLSEHDDAEVTEQWVMEAGRKALLLPGDLSSKQTCKQVAEAAVAQLGGVDILVNNAAFQRARKKLDDTDDDELVKTYEVNFFAMFRLCQLLLPQIPAGGSIINTASIQSFDPSPELLAYASSKSAIVSFSRSLANIAIEQGVRVNCVAPGPVWTPLIPSTLSKEKAKMFGAHTAFGRAAQPAELAPLFVFLASAQASYVTGEVYGATGGQMPL</sequence>
<dbReference type="PRINTS" id="PR00081">
    <property type="entry name" value="GDHRDH"/>
</dbReference>
<dbReference type="GO" id="GO:0016614">
    <property type="term" value="F:oxidoreductase activity, acting on CH-OH group of donors"/>
    <property type="evidence" value="ECO:0007669"/>
    <property type="project" value="UniProtKB-ARBA"/>
</dbReference>
<dbReference type="EMBL" id="BKAG01000034">
    <property type="protein sequence ID" value="GEP44719.1"/>
    <property type="molecule type" value="Genomic_DNA"/>
</dbReference>
<comment type="similarity">
    <text evidence="1">Belongs to the short-chain dehydrogenases/reductases (SDR) family.</text>
</comment>
<dbReference type="InterPro" id="IPR036291">
    <property type="entry name" value="NAD(P)-bd_dom_sf"/>
</dbReference>
<evidence type="ECO:0000313" key="5">
    <source>
        <dbReference type="Proteomes" id="UP000321577"/>
    </source>
</evidence>
<dbReference type="PRINTS" id="PR00080">
    <property type="entry name" value="SDRFAMILY"/>
</dbReference>
<proteinExistence type="inferred from homology"/>
<evidence type="ECO:0000313" key="4">
    <source>
        <dbReference type="EMBL" id="GEP44719.1"/>
    </source>
</evidence>
<feature type="region of interest" description="Disordered" evidence="3">
    <location>
        <begin position="13"/>
        <end position="35"/>
    </location>
</feature>
<evidence type="ECO:0000256" key="2">
    <source>
        <dbReference type="ARBA" id="ARBA00023002"/>
    </source>
</evidence>